<protein>
    <recommendedName>
        <fullName evidence="2">RNA polymerase II elongation factor ELL N-terminal domain-containing protein</fullName>
    </recommendedName>
</protein>
<dbReference type="GO" id="GO:0006368">
    <property type="term" value="P:transcription elongation by RNA polymerase II"/>
    <property type="evidence" value="ECO:0007669"/>
    <property type="project" value="InterPro"/>
</dbReference>
<dbReference type="Proteomes" id="UP001221898">
    <property type="component" value="Unassembled WGS sequence"/>
</dbReference>
<dbReference type="InterPro" id="IPR031176">
    <property type="entry name" value="ELL/occludin"/>
</dbReference>
<comment type="caution">
    <text evidence="3">The sequence shown here is derived from an EMBL/GenBank/DDBJ whole genome shotgun (WGS) entry which is preliminary data.</text>
</comment>
<evidence type="ECO:0000313" key="4">
    <source>
        <dbReference type="Proteomes" id="UP001221898"/>
    </source>
</evidence>
<dbReference type="EMBL" id="JAINUG010000004">
    <property type="protein sequence ID" value="KAJ8417362.1"/>
    <property type="molecule type" value="Genomic_DNA"/>
</dbReference>
<evidence type="ECO:0000256" key="1">
    <source>
        <dbReference type="SAM" id="MobiDB-lite"/>
    </source>
</evidence>
<feature type="region of interest" description="Disordered" evidence="1">
    <location>
        <begin position="161"/>
        <end position="204"/>
    </location>
</feature>
<dbReference type="GO" id="GO:0042795">
    <property type="term" value="P:snRNA transcription by RNA polymerase II"/>
    <property type="evidence" value="ECO:0007669"/>
    <property type="project" value="TreeGrafter"/>
</dbReference>
<dbReference type="AlphaFoldDB" id="A0AAD7TAG7"/>
<dbReference type="GO" id="GO:0032968">
    <property type="term" value="P:positive regulation of transcription elongation by RNA polymerase II"/>
    <property type="evidence" value="ECO:0007669"/>
    <property type="project" value="TreeGrafter"/>
</dbReference>
<name>A0AAD7TAG7_9TELE</name>
<dbReference type="Pfam" id="PF10390">
    <property type="entry name" value="ELL"/>
    <property type="match status" value="1"/>
</dbReference>
<reference evidence="3" key="1">
    <citation type="journal article" date="2023" name="Science">
        <title>Genome structures resolve the early diversification of teleost fishes.</title>
        <authorList>
            <person name="Parey E."/>
            <person name="Louis A."/>
            <person name="Montfort J."/>
            <person name="Bouchez O."/>
            <person name="Roques C."/>
            <person name="Iampietro C."/>
            <person name="Lluch J."/>
            <person name="Castinel A."/>
            <person name="Donnadieu C."/>
            <person name="Desvignes T."/>
            <person name="Floi Bucao C."/>
            <person name="Jouanno E."/>
            <person name="Wen M."/>
            <person name="Mejri S."/>
            <person name="Dirks R."/>
            <person name="Jansen H."/>
            <person name="Henkel C."/>
            <person name="Chen W.J."/>
            <person name="Zahm M."/>
            <person name="Cabau C."/>
            <person name="Klopp C."/>
            <person name="Thompson A.W."/>
            <person name="Robinson-Rechavi M."/>
            <person name="Braasch I."/>
            <person name="Lecointre G."/>
            <person name="Bobe J."/>
            <person name="Postlethwait J.H."/>
            <person name="Berthelot C."/>
            <person name="Roest Crollius H."/>
            <person name="Guiguen Y."/>
        </authorList>
    </citation>
    <scope>NUCLEOTIDE SEQUENCE</scope>
    <source>
        <strain evidence="3">NC1722</strain>
    </source>
</reference>
<dbReference type="InterPro" id="IPR019464">
    <property type="entry name" value="ELL_N"/>
</dbReference>
<dbReference type="PANTHER" id="PTHR23288">
    <property type="entry name" value="OCCLUDIN AND RNA POLYMERASE II ELONGATION FACTOR ELL"/>
    <property type="match status" value="1"/>
</dbReference>
<dbReference type="GO" id="GO:0008023">
    <property type="term" value="C:transcription elongation factor complex"/>
    <property type="evidence" value="ECO:0007669"/>
    <property type="project" value="InterPro"/>
</dbReference>
<dbReference type="GO" id="GO:0000987">
    <property type="term" value="F:cis-regulatory region sequence-specific DNA binding"/>
    <property type="evidence" value="ECO:0007669"/>
    <property type="project" value="TreeGrafter"/>
</dbReference>
<accession>A0AAD7TAG7</accession>
<dbReference type="PANTHER" id="PTHR23288:SF12">
    <property type="entry name" value="RNA POLYMERASE II ELONGATION FACTOR ELL2 ISOFORM X1"/>
    <property type="match status" value="1"/>
</dbReference>
<proteinExistence type="predicted"/>
<gene>
    <name evidence="3" type="ORF">AAFF_G00285890</name>
</gene>
<keyword evidence="4" id="KW-1185">Reference proteome</keyword>
<sequence>MAALRPEHRYGLSCGKINKNISNKTLYHVKLTDTAIRALEAYQNLKGNLPNQPAICFQGNQGYIKIPAPSLDPPGTLRVFSFYLSSDSKDKPQASFDCIHQYVSGENREQLECQGSVQDKITVCATDDSYQMTRERMSQVEKDIWSRTAIEIKPGSTYPSRLRGGTLHVTVSPWPDRDGTGFPPGNVCSQGKGKPQDGTPRRFV</sequence>
<organism evidence="3 4">
    <name type="scientific">Aldrovandia affinis</name>
    <dbReference type="NCBI Taxonomy" id="143900"/>
    <lineage>
        <taxon>Eukaryota</taxon>
        <taxon>Metazoa</taxon>
        <taxon>Chordata</taxon>
        <taxon>Craniata</taxon>
        <taxon>Vertebrata</taxon>
        <taxon>Euteleostomi</taxon>
        <taxon>Actinopterygii</taxon>
        <taxon>Neopterygii</taxon>
        <taxon>Teleostei</taxon>
        <taxon>Notacanthiformes</taxon>
        <taxon>Halosauridae</taxon>
        <taxon>Aldrovandia</taxon>
    </lineage>
</organism>
<feature type="domain" description="RNA polymerase II elongation factor ELL N-terminal" evidence="2">
    <location>
        <begin position="7"/>
        <end position="161"/>
    </location>
</feature>
<evidence type="ECO:0000313" key="3">
    <source>
        <dbReference type="EMBL" id="KAJ8417362.1"/>
    </source>
</evidence>
<evidence type="ECO:0000259" key="2">
    <source>
        <dbReference type="Pfam" id="PF10390"/>
    </source>
</evidence>